<proteinExistence type="predicted"/>
<sequence>MLTAGRTGKSSPAILVCRTKTGLSLDGLRYSETSAATEARARSTGMTSVGEVAAIRGASGKTESGAAFFGLTTAGFAGTSIETLSTGVLAGKLSPCSAGPAEN</sequence>
<keyword evidence="2" id="KW-1185">Reference proteome</keyword>
<name>A0A6N6JG95_9RHOB</name>
<organism evidence="1 2">
    <name type="scientific">Litoreibacter roseus</name>
    <dbReference type="NCBI Taxonomy" id="2601869"/>
    <lineage>
        <taxon>Bacteria</taxon>
        <taxon>Pseudomonadati</taxon>
        <taxon>Pseudomonadota</taxon>
        <taxon>Alphaproteobacteria</taxon>
        <taxon>Rhodobacterales</taxon>
        <taxon>Roseobacteraceae</taxon>
        <taxon>Litoreibacter</taxon>
    </lineage>
</organism>
<dbReference type="EMBL" id="BLJE01000002">
    <property type="protein sequence ID" value="GFE65363.1"/>
    <property type="molecule type" value="Genomic_DNA"/>
</dbReference>
<evidence type="ECO:0000313" key="2">
    <source>
        <dbReference type="Proteomes" id="UP000436822"/>
    </source>
</evidence>
<gene>
    <name evidence="1" type="ORF">KIN_24370</name>
</gene>
<comment type="caution">
    <text evidence="1">The sequence shown here is derived from an EMBL/GenBank/DDBJ whole genome shotgun (WGS) entry which is preliminary data.</text>
</comment>
<dbReference type="Proteomes" id="UP000436822">
    <property type="component" value="Unassembled WGS sequence"/>
</dbReference>
<protein>
    <submittedName>
        <fullName evidence="1">Uncharacterized protein</fullName>
    </submittedName>
</protein>
<evidence type="ECO:0000313" key="1">
    <source>
        <dbReference type="EMBL" id="GFE65363.1"/>
    </source>
</evidence>
<reference evidence="1 2" key="1">
    <citation type="submission" date="2019-12" db="EMBL/GenBank/DDBJ databases">
        <title>Litoreibacter badius sp. nov., a novel bacteriochlorophyll a-containing bacterium in the genus Litoreibacter.</title>
        <authorList>
            <person name="Kanamuro M."/>
            <person name="Takabe Y."/>
            <person name="Mori K."/>
            <person name="Takaichi S."/>
            <person name="Hanada S."/>
        </authorList>
    </citation>
    <scope>NUCLEOTIDE SEQUENCE [LARGE SCALE GENOMIC DNA]</scope>
    <source>
        <strain evidence="1 2">K6</strain>
    </source>
</reference>
<dbReference type="AlphaFoldDB" id="A0A6N6JG95"/>
<accession>A0A6N6JG95</accession>